<dbReference type="InterPro" id="IPR036163">
    <property type="entry name" value="HMA_dom_sf"/>
</dbReference>
<reference evidence="5" key="1">
    <citation type="journal article" date="2019" name="Int. J. Syst. Evol. Microbiol.">
        <title>The Global Catalogue of Microorganisms (GCM) 10K type strain sequencing project: providing services to taxonomists for standard genome sequencing and annotation.</title>
        <authorList>
            <consortium name="The Broad Institute Genomics Platform"/>
            <consortium name="The Broad Institute Genome Sequencing Center for Infectious Disease"/>
            <person name="Wu L."/>
            <person name="Ma J."/>
        </authorList>
    </citation>
    <scope>NUCLEOTIDE SEQUENCE [LARGE SCALE GENOMIC DNA]</scope>
    <source>
        <strain evidence="5">LMG 29894</strain>
    </source>
</reference>
<dbReference type="Proteomes" id="UP001595791">
    <property type="component" value="Unassembled WGS sequence"/>
</dbReference>
<dbReference type="NCBIfam" id="TIGR00003">
    <property type="entry name" value="copper ion binding protein"/>
    <property type="match status" value="1"/>
</dbReference>
<dbReference type="EMBL" id="JBHSBU010000001">
    <property type="protein sequence ID" value="MFC4161052.1"/>
    <property type="molecule type" value="Genomic_DNA"/>
</dbReference>
<dbReference type="InterPro" id="IPR001802">
    <property type="entry name" value="MerP/CopZ"/>
</dbReference>
<dbReference type="PANTHER" id="PTHR46594">
    <property type="entry name" value="P-TYPE CATION-TRANSPORTING ATPASE"/>
    <property type="match status" value="1"/>
</dbReference>
<protein>
    <submittedName>
        <fullName evidence="4">Heavy-metal-associated domain-containing protein</fullName>
    </submittedName>
</protein>
<proteinExistence type="predicted"/>
<dbReference type="PROSITE" id="PS01047">
    <property type="entry name" value="HMA_1"/>
    <property type="match status" value="1"/>
</dbReference>
<evidence type="ECO:0000256" key="1">
    <source>
        <dbReference type="ARBA" id="ARBA00022723"/>
    </source>
</evidence>
<dbReference type="CDD" id="cd00371">
    <property type="entry name" value="HMA"/>
    <property type="match status" value="1"/>
</dbReference>
<comment type="caution">
    <text evidence="4">The sequence shown here is derived from an EMBL/GenBank/DDBJ whole genome shotgun (WGS) entry which is preliminary data.</text>
</comment>
<dbReference type="SUPFAM" id="SSF55008">
    <property type="entry name" value="HMA, heavy metal-associated domain"/>
    <property type="match status" value="1"/>
</dbReference>
<dbReference type="PRINTS" id="PR00946">
    <property type="entry name" value="HGSCAVENGER"/>
</dbReference>
<feature type="domain" description="HMA" evidence="3">
    <location>
        <begin position="1"/>
        <end position="67"/>
    </location>
</feature>
<organism evidence="4 5">
    <name type="scientific">Chitinimonas lacunae</name>
    <dbReference type="NCBI Taxonomy" id="1963018"/>
    <lineage>
        <taxon>Bacteria</taxon>
        <taxon>Pseudomonadati</taxon>
        <taxon>Pseudomonadota</taxon>
        <taxon>Betaproteobacteria</taxon>
        <taxon>Neisseriales</taxon>
        <taxon>Chitinibacteraceae</taxon>
        <taxon>Chitinimonas</taxon>
    </lineage>
</organism>
<dbReference type="InterPro" id="IPR006122">
    <property type="entry name" value="HMA_Cu_ion-bd"/>
</dbReference>
<evidence type="ECO:0000259" key="3">
    <source>
        <dbReference type="PROSITE" id="PS50846"/>
    </source>
</evidence>
<name>A0ABV8MTS7_9NEIS</name>
<dbReference type="PANTHER" id="PTHR46594:SF4">
    <property type="entry name" value="P-TYPE CATION-TRANSPORTING ATPASE"/>
    <property type="match status" value="1"/>
</dbReference>
<keyword evidence="1" id="KW-0479">Metal-binding</keyword>
<keyword evidence="5" id="KW-1185">Reference proteome</keyword>
<dbReference type="RefSeq" id="WP_378166552.1">
    <property type="nucleotide sequence ID" value="NZ_JBHSBU010000001.1"/>
</dbReference>
<dbReference type="InterPro" id="IPR017969">
    <property type="entry name" value="Heavy-metal-associated_CS"/>
</dbReference>
<dbReference type="PROSITE" id="PS50846">
    <property type="entry name" value="HMA_2"/>
    <property type="match status" value="1"/>
</dbReference>
<sequence>MEHTFQIEGMSCGGCVAAVEQALKSVPGVTTVRVDLGAKSALIEFDPSKTAPPALREAIEAAGYEVVA</sequence>
<dbReference type="Pfam" id="PF00403">
    <property type="entry name" value="HMA"/>
    <property type="match status" value="1"/>
</dbReference>
<keyword evidence="2" id="KW-0186">Copper</keyword>
<evidence type="ECO:0000256" key="2">
    <source>
        <dbReference type="ARBA" id="ARBA00023008"/>
    </source>
</evidence>
<dbReference type="Gene3D" id="3.30.70.100">
    <property type="match status" value="1"/>
</dbReference>
<evidence type="ECO:0000313" key="5">
    <source>
        <dbReference type="Proteomes" id="UP001595791"/>
    </source>
</evidence>
<gene>
    <name evidence="4" type="ORF">ACFOW7_17080</name>
</gene>
<dbReference type="InterPro" id="IPR006121">
    <property type="entry name" value="HMA_dom"/>
</dbReference>
<accession>A0ABV8MTS7</accession>
<evidence type="ECO:0000313" key="4">
    <source>
        <dbReference type="EMBL" id="MFC4161052.1"/>
    </source>
</evidence>